<dbReference type="EMBL" id="FQUM01000001">
    <property type="protein sequence ID" value="SHE44491.1"/>
    <property type="molecule type" value="Genomic_DNA"/>
</dbReference>
<dbReference type="SUPFAM" id="SSF54909">
    <property type="entry name" value="Dimeric alpha+beta barrel"/>
    <property type="match status" value="2"/>
</dbReference>
<feature type="domain" description="NIPSNAP" evidence="1">
    <location>
        <begin position="154"/>
        <end position="257"/>
    </location>
</feature>
<accession>A0A1M4TJ35</accession>
<protein>
    <submittedName>
        <fullName evidence="2">NIPSNAP protein</fullName>
    </submittedName>
</protein>
<dbReference type="InterPro" id="IPR011008">
    <property type="entry name" value="Dimeric_a/b-barrel"/>
</dbReference>
<evidence type="ECO:0000259" key="1">
    <source>
        <dbReference type="Pfam" id="PF07978"/>
    </source>
</evidence>
<gene>
    <name evidence="2" type="ORF">SAMN05444274_101374</name>
</gene>
<reference evidence="2 3" key="1">
    <citation type="submission" date="2016-11" db="EMBL/GenBank/DDBJ databases">
        <authorList>
            <person name="Jaros S."/>
            <person name="Januszkiewicz K."/>
            <person name="Wedrychowicz H."/>
        </authorList>
    </citation>
    <scope>NUCLEOTIDE SEQUENCE [LARGE SCALE GENOMIC DNA]</scope>
    <source>
        <strain evidence="2 3">DSM 26910</strain>
    </source>
</reference>
<dbReference type="AlphaFoldDB" id="A0A1M4TJ35"/>
<keyword evidence="3" id="KW-1185">Reference proteome</keyword>
<sequence length="258" mass="30121">MKRRSFLKKSALATGTAFTTGSISATPASQSLKEFYELRVYQFSGGAGVNQLKSYYTNAVIPLLNRQGAKVGAFAEYGMEDPPRIYIFHAYKSPADYWDTIQAMKTDKQYLTAAQSYFNLPADKPVFERYETFLMEAFDGIPQFKMPDKNRGLFELRTYESYNEDAFRRKIKMFDVEELPLFEKVGLHPVFFGEMIAGRFMPALTYMLWFKNMEERNQNWDKFRSSEEWQTMRVKEEYADTVSKVKKIFLTPLDFSQV</sequence>
<dbReference type="STRING" id="1484053.SAMN05444274_101374"/>
<dbReference type="RefSeq" id="WP_072998382.1">
    <property type="nucleotide sequence ID" value="NZ_FQUM01000001.1"/>
</dbReference>
<proteinExistence type="predicted"/>
<dbReference type="Gene3D" id="3.30.70.100">
    <property type="match status" value="2"/>
</dbReference>
<dbReference type="Pfam" id="PF07978">
    <property type="entry name" value="NIPSNAP"/>
    <property type="match status" value="1"/>
</dbReference>
<dbReference type="Proteomes" id="UP000184164">
    <property type="component" value="Unassembled WGS sequence"/>
</dbReference>
<evidence type="ECO:0000313" key="2">
    <source>
        <dbReference type="EMBL" id="SHE44491.1"/>
    </source>
</evidence>
<evidence type="ECO:0000313" key="3">
    <source>
        <dbReference type="Proteomes" id="UP000184164"/>
    </source>
</evidence>
<name>A0A1M4TJ35_9BACT</name>
<organism evidence="2 3">
    <name type="scientific">Mariniphaga anaerophila</name>
    <dbReference type="NCBI Taxonomy" id="1484053"/>
    <lineage>
        <taxon>Bacteria</taxon>
        <taxon>Pseudomonadati</taxon>
        <taxon>Bacteroidota</taxon>
        <taxon>Bacteroidia</taxon>
        <taxon>Marinilabiliales</taxon>
        <taxon>Prolixibacteraceae</taxon>
        <taxon>Mariniphaga</taxon>
    </lineage>
</organism>
<dbReference type="InterPro" id="IPR012577">
    <property type="entry name" value="NIPSNAP"/>
</dbReference>
<dbReference type="OrthoDB" id="192769at2"/>